<accession>A0ABS1CNT5</accession>
<dbReference type="RefSeq" id="WP_200242482.1">
    <property type="nucleotide sequence ID" value="NZ_NRRV01000098.1"/>
</dbReference>
<protein>
    <submittedName>
        <fullName evidence="2">Cytosolic protein</fullName>
    </submittedName>
</protein>
<comment type="caution">
    <text evidence="2">The sequence shown here is derived from an EMBL/GenBank/DDBJ whole genome shotgun (WGS) entry which is preliminary data.</text>
</comment>
<sequence length="332" mass="39083">MTEPETPADDYDNPWKTMLAHAFPELMAFYFPDAHARIDWTREHSFLDTELRQVVRDAELGKRDADALVRVTRQDGAEQWVYIHIEVQGQRDADFAKRMFTYNYRLYDRYDQPIASLAILADLSPDWKPRGFDLQQLGCTHRFRFPVVKLLDFTDRLHQLERDRNPFALVTAAHLYTARTRHDPNARYRFKRRLVQLLYRHGWTRQRVLDLFAVLDWMMRLPENLEQQLWQDIQALEGAQAMRYITSVERIGRRIGWKDGQLAGKQEGKQEGKREGKQEGQAALLVMLLSQRFGPLSEDTRARLEQADAAQLERWAKRLLDAATLAEVFDEH</sequence>
<dbReference type="EMBL" id="NRRV01000098">
    <property type="protein sequence ID" value="MBK1633604.1"/>
    <property type="molecule type" value="Genomic_DNA"/>
</dbReference>
<evidence type="ECO:0000313" key="2">
    <source>
        <dbReference type="EMBL" id="MBK1633604.1"/>
    </source>
</evidence>
<dbReference type="Pfam" id="PF14261">
    <property type="entry name" value="DUF4351"/>
    <property type="match status" value="1"/>
</dbReference>
<gene>
    <name evidence="2" type="ORF">CKO31_23235</name>
</gene>
<proteinExistence type="predicted"/>
<reference evidence="2 3" key="1">
    <citation type="journal article" date="2020" name="Microorganisms">
        <title>Osmotic Adaptation and Compatible Solute Biosynthesis of Phototrophic Bacteria as Revealed from Genome Analyses.</title>
        <authorList>
            <person name="Imhoff J.F."/>
            <person name="Rahn T."/>
            <person name="Kunzel S."/>
            <person name="Keller A."/>
            <person name="Neulinger S.C."/>
        </authorList>
    </citation>
    <scope>NUCLEOTIDE SEQUENCE [LARGE SCALE GENOMIC DNA]</scope>
    <source>
        <strain evidence="2 3">DSM 6210</strain>
    </source>
</reference>
<feature type="domain" description="DUF4351" evidence="1">
    <location>
        <begin position="274"/>
        <end position="327"/>
    </location>
</feature>
<keyword evidence="3" id="KW-1185">Reference proteome</keyword>
<evidence type="ECO:0000313" key="3">
    <source>
        <dbReference type="Proteomes" id="UP000748752"/>
    </source>
</evidence>
<dbReference type="PANTHER" id="PTHR35586">
    <property type="entry name" value="SLL1691 PROTEIN"/>
    <property type="match status" value="1"/>
</dbReference>
<dbReference type="Proteomes" id="UP000748752">
    <property type="component" value="Unassembled WGS sequence"/>
</dbReference>
<organism evidence="2 3">
    <name type="scientific">Thiohalocapsa halophila</name>
    <dbReference type="NCBI Taxonomy" id="69359"/>
    <lineage>
        <taxon>Bacteria</taxon>
        <taxon>Pseudomonadati</taxon>
        <taxon>Pseudomonadota</taxon>
        <taxon>Gammaproteobacteria</taxon>
        <taxon>Chromatiales</taxon>
        <taxon>Chromatiaceae</taxon>
        <taxon>Thiohalocapsa</taxon>
    </lineage>
</organism>
<name>A0ABS1CNT5_9GAMM</name>
<dbReference type="PANTHER" id="PTHR35586:SF1">
    <property type="entry name" value="SLL1691 PROTEIN"/>
    <property type="match status" value="1"/>
</dbReference>
<evidence type="ECO:0000259" key="1">
    <source>
        <dbReference type="Pfam" id="PF14261"/>
    </source>
</evidence>
<dbReference type="InterPro" id="IPR025587">
    <property type="entry name" value="DUF4351"/>
</dbReference>